<feature type="compositionally biased region" description="Basic and acidic residues" evidence="1">
    <location>
        <begin position="49"/>
        <end position="60"/>
    </location>
</feature>
<evidence type="ECO:0000256" key="1">
    <source>
        <dbReference type="SAM" id="MobiDB-lite"/>
    </source>
</evidence>
<sequence>MADKEKKTLDNAGAGAQPIPLPNDDNGGFSPKLEELVDGLLGDANEPTEADKELGRKAEPLPEEEEDQ</sequence>
<evidence type="ECO:0000313" key="2">
    <source>
        <dbReference type="EMBL" id="ASA23234.1"/>
    </source>
</evidence>
<dbReference type="KEGG" id="pdh:B9T62_21945"/>
<gene>
    <name evidence="2" type="ORF">B9T62_21945</name>
</gene>
<dbReference type="AlphaFoldDB" id="A0A2Z2KBS9"/>
<evidence type="ECO:0000313" key="3">
    <source>
        <dbReference type="Proteomes" id="UP000249890"/>
    </source>
</evidence>
<keyword evidence="3" id="KW-1185">Reference proteome</keyword>
<dbReference type="Proteomes" id="UP000249890">
    <property type="component" value="Chromosome"/>
</dbReference>
<name>A0A2Z2KBS9_9BACL</name>
<dbReference type="EMBL" id="CP021780">
    <property type="protein sequence ID" value="ASA23234.1"/>
    <property type="molecule type" value="Genomic_DNA"/>
</dbReference>
<proteinExistence type="predicted"/>
<reference evidence="2 3" key="1">
    <citation type="submission" date="2017-06" db="EMBL/GenBank/DDBJ databases">
        <title>Complete genome sequence of Paenibacillus donghaensis KCTC 13049T isolated from East Sea sediment, South Korea.</title>
        <authorList>
            <person name="Jung B.K."/>
            <person name="Hong S.-J."/>
            <person name="Shin J.-H."/>
        </authorList>
    </citation>
    <scope>NUCLEOTIDE SEQUENCE [LARGE SCALE GENOMIC DNA]</scope>
    <source>
        <strain evidence="2 3">KCTC 13049</strain>
    </source>
</reference>
<protein>
    <submittedName>
        <fullName evidence="2">Uncharacterized protein</fullName>
    </submittedName>
</protein>
<feature type="region of interest" description="Disordered" evidence="1">
    <location>
        <begin position="1"/>
        <end position="68"/>
    </location>
</feature>
<organism evidence="2 3">
    <name type="scientific">Paenibacillus donghaensis</name>
    <dbReference type="NCBI Taxonomy" id="414771"/>
    <lineage>
        <taxon>Bacteria</taxon>
        <taxon>Bacillati</taxon>
        <taxon>Bacillota</taxon>
        <taxon>Bacilli</taxon>
        <taxon>Bacillales</taxon>
        <taxon>Paenibacillaceae</taxon>
        <taxon>Paenibacillus</taxon>
    </lineage>
</organism>
<accession>A0A2Z2KBS9</accession>